<sequence length="362" mass="39901">MENGTGKKLIEITGPALSKRKLLVGLDLLCLFLASIPLFACELKALSPYRRGFICGDPSITYPYLHREAIPDELLITGGIIITGLTIALGECYRVRFHGVSSKAFVRNVYVSCLYKELGCFLFGCCVGQSLTNMAKLSVGRLRPHFLSVCGITYASLNCTPGTYIETVTCRQPDHQLEEEARCSFFSGHASFAMFTMLYLAFYLQARLTWRGARLLRPMLQFFLIMLAIYTGLTRISDYRHHPSDVLAGYIQGALTAYWVVSITCLLVFVHQCVVPCSCERSPSLSSSRDSESPEMRACDQPSCKRGVVVRSCPRVVECVSVSCVRCLVCDQPSCALCRVLGCKEVAHPSCGGCACRVKVAV</sequence>
<evidence type="ECO:0000256" key="2">
    <source>
        <dbReference type="ARBA" id="ARBA00008816"/>
    </source>
</evidence>
<name>A0A3Q4M4I7_NEOBR</name>
<dbReference type="GO" id="GO:0006644">
    <property type="term" value="P:phospholipid metabolic process"/>
    <property type="evidence" value="ECO:0007669"/>
    <property type="project" value="InterPro"/>
</dbReference>
<dbReference type="Pfam" id="PF01569">
    <property type="entry name" value="PAP2"/>
    <property type="match status" value="1"/>
</dbReference>
<evidence type="ECO:0000313" key="9">
    <source>
        <dbReference type="Proteomes" id="UP000261580"/>
    </source>
</evidence>
<feature type="transmembrane region" description="Helical" evidence="6">
    <location>
        <begin position="218"/>
        <end position="236"/>
    </location>
</feature>
<dbReference type="GO" id="GO:0005886">
    <property type="term" value="C:plasma membrane"/>
    <property type="evidence" value="ECO:0007669"/>
    <property type="project" value="TreeGrafter"/>
</dbReference>
<evidence type="ECO:0000256" key="3">
    <source>
        <dbReference type="ARBA" id="ARBA00022692"/>
    </source>
</evidence>
<comment type="subcellular location">
    <subcellularLocation>
        <location evidence="1">Membrane</location>
        <topology evidence="1">Multi-pass membrane protein</topology>
    </subcellularLocation>
</comment>
<protein>
    <submittedName>
        <fullName evidence="8">Phosphatidic acid phosphatase type 2D</fullName>
    </submittedName>
</protein>
<dbReference type="GO" id="GO:0008195">
    <property type="term" value="F:phosphatidate phosphatase activity"/>
    <property type="evidence" value="ECO:0007669"/>
    <property type="project" value="TreeGrafter"/>
</dbReference>
<dbReference type="SMART" id="SM00014">
    <property type="entry name" value="acidPPc"/>
    <property type="match status" value="1"/>
</dbReference>
<feature type="transmembrane region" description="Helical" evidence="6">
    <location>
        <begin position="74"/>
        <end position="93"/>
    </location>
</feature>
<evidence type="ECO:0000256" key="5">
    <source>
        <dbReference type="ARBA" id="ARBA00023136"/>
    </source>
</evidence>
<reference evidence="8" key="2">
    <citation type="submission" date="2025-09" db="UniProtKB">
        <authorList>
            <consortium name="Ensembl"/>
        </authorList>
    </citation>
    <scope>IDENTIFICATION</scope>
</reference>
<dbReference type="InterPro" id="IPR036938">
    <property type="entry name" value="PAP2/HPO_sf"/>
</dbReference>
<evidence type="ECO:0000256" key="6">
    <source>
        <dbReference type="SAM" id="Phobius"/>
    </source>
</evidence>
<organism evidence="8 9">
    <name type="scientific">Neolamprologus brichardi</name>
    <name type="common">Fairy cichlid</name>
    <name type="synonym">Lamprologus brichardi</name>
    <dbReference type="NCBI Taxonomy" id="32507"/>
    <lineage>
        <taxon>Eukaryota</taxon>
        <taxon>Metazoa</taxon>
        <taxon>Chordata</taxon>
        <taxon>Craniata</taxon>
        <taxon>Vertebrata</taxon>
        <taxon>Euteleostomi</taxon>
        <taxon>Actinopterygii</taxon>
        <taxon>Neopterygii</taxon>
        <taxon>Teleostei</taxon>
        <taxon>Neoteleostei</taxon>
        <taxon>Acanthomorphata</taxon>
        <taxon>Ovalentaria</taxon>
        <taxon>Cichlomorphae</taxon>
        <taxon>Cichliformes</taxon>
        <taxon>Cichlidae</taxon>
        <taxon>African cichlids</taxon>
        <taxon>Pseudocrenilabrinae</taxon>
        <taxon>Lamprologini</taxon>
        <taxon>Neolamprologus</taxon>
    </lineage>
</organism>
<evidence type="ECO:0000256" key="1">
    <source>
        <dbReference type="ARBA" id="ARBA00004141"/>
    </source>
</evidence>
<dbReference type="GeneTree" id="ENSGT00940000164486"/>
<keyword evidence="3 6" id="KW-0812">Transmembrane</keyword>
<reference evidence="8" key="1">
    <citation type="submission" date="2025-08" db="UniProtKB">
        <authorList>
            <consortium name="Ensembl"/>
        </authorList>
    </citation>
    <scope>IDENTIFICATION</scope>
</reference>
<dbReference type="Ensembl" id="ENSNBRT00000002161.1">
    <property type="protein sequence ID" value="ENSNBRP00000002079.1"/>
    <property type="gene ID" value="ENSNBRG00000001587.1"/>
</dbReference>
<evidence type="ECO:0000256" key="4">
    <source>
        <dbReference type="ARBA" id="ARBA00022989"/>
    </source>
</evidence>
<evidence type="ECO:0000259" key="7">
    <source>
        <dbReference type="SMART" id="SM00014"/>
    </source>
</evidence>
<dbReference type="PANTHER" id="PTHR10165:SF94">
    <property type="entry name" value="PHOSPHATIDIC ACID PHOSPHATASE TYPE 2D"/>
    <property type="match status" value="1"/>
</dbReference>
<feature type="domain" description="Phosphatidic acid phosphatase type 2/haloperoxidase" evidence="7">
    <location>
        <begin position="118"/>
        <end position="261"/>
    </location>
</feature>
<feature type="transmembrane region" description="Helical" evidence="6">
    <location>
        <begin position="21"/>
        <end position="40"/>
    </location>
</feature>
<dbReference type="Gene3D" id="1.20.144.10">
    <property type="entry name" value="Phosphatidic acid phosphatase type 2/haloperoxidase"/>
    <property type="match status" value="1"/>
</dbReference>
<dbReference type="GO" id="GO:0046839">
    <property type="term" value="P:phospholipid dephosphorylation"/>
    <property type="evidence" value="ECO:0007669"/>
    <property type="project" value="TreeGrafter"/>
</dbReference>
<dbReference type="Bgee" id="ENSNBRG00000001587">
    <property type="expression patterns" value="Expressed in brain and 2 other cell types or tissues"/>
</dbReference>
<feature type="transmembrane region" description="Helical" evidence="6">
    <location>
        <begin position="248"/>
        <end position="270"/>
    </location>
</feature>
<dbReference type="InterPro" id="IPR000326">
    <property type="entry name" value="PAP2/HPO"/>
</dbReference>
<dbReference type="STRING" id="32507.ENSNBRP00000002079"/>
<dbReference type="SUPFAM" id="SSF48317">
    <property type="entry name" value="Acid phosphatase/Vanadium-dependent haloperoxidase"/>
    <property type="match status" value="1"/>
</dbReference>
<accession>A0A3Q4M4I7</accession>
<dbReference type="InterPro" id="IPR043216">
    <property type="entry name" value="PAP-like"/>
</dbReference>
<dbReference type="AlphaFoldDB" id="A0A3Q4M4I7"/>
<evidence type="ECO:0000313" key="8">
    <source>
        <dbReference type="Ensembl" id="ENSNBRP00000002079.1"/>
    </source>
</evidence>
<keyword evidence="5 6" id="KW-0472">Membrane</keyword>
<keyword evidence="9" id="KW-1185">Reference proteome</keyword>
<dbReference type="GO" id="GO:0007165">
    <property type="term" value="P:signal transduction"/>
    <property type="evidence" value="ECO:0007669"/>
    <property type="project" value="TreeGrafter"/>
</dbReference>
<dbReference type="CDD" id="cd03384">
    <property type="entry name" value="PAP2_wunen"/>
    <property type="match status" value="1"/>
</dbReference>
<dbReference type="Proteomes" id="UP000261580">
    <property type="component" value="Unassembled WGS sequence"/>
</dbReference>
<keyword evidence="4 6" id="KW-1133">Transmembrane helix</keyword>
<feature type="transmembrane region" description="Helical" evidence="6">
    <location>
        <begin position="185"/>
        <end position="206"/>
    </location>
</feature>
<comment type="similarity">
    <text evidence="2">Belongs to the PA-phosphatase related phosphoesterase family.</text>
</comment>
<proteinExistence type="inferred from homology"/>
<dbReference type="PANTHER" id="PTHR10165">
    <property type="entry name" value="LIPID PHOSPHATE PHOSPHATASE"/>
    <property type="match status" value="1"/>
</dbReference>